<reference evidence="2 3" key="1">
    <citation type="submission" date="2015-10" db="EMBL/GenBank/DDBJ databases">
        <title>Genome analyses suggest a sexual origin of heterokaryosis in a supposedly ancient asexual fungus.</title>
        <authorList>
            <person name="Ropars J."/>
            <person name="Sedzielewska K."/>
            <person name="Noel J."/>
            <person name="Charron P."/>
            <person name="Farinelli L."/>
            <person name="Marton T."/>
            <person name="Kruger M."/>
            <person name="Pelin A."/>
            <person name="Brachmann A."/>
            <person name="Corradi N."/>
        </authorList>
    </citation>
    <scope>NUCLEOTIDE SEQUENCE [LARGE SCALE GENOMIC DNA]</scope>
    <source>
        <strain evidence="2 3">A4</strain>
    </source>
</reference>
<feature type="signal peptide" evidence="1">
    <location>
        <begin position="1"/>
        <end position="15"/>
    </location>
</feature>
<keyword evidence="1" id="KW-0732">Signal</keyword>
<sequence>MFPLSSLTLFPLIIAHTAKNTCKHMFMIENIFMLINNGNITFLMDPDFPDALSKTTKKIGKNVLRIASYKSVIGS</sequence>
<evidence type="ECO:0000313" key="2">
    <source>
        <dbReference type="EMBL" id="PKY57565.1"/>
    </source>
</evidence>
<evidence type="ECO:0000256" key="1">
    <source>
        <dbReference type="SAM" id="SignalP"/>
    </source>
</evidence>
<evidence type="ECO:0000313" key="3">
    <source>
        <dbReference type="Proteomes" id="UP000234323"/>
    </source>
</evidence>
<gene>
    <name evidence="2" type="ORF">RhiirA4_478714</name>
</gene>
<keyword evidence="3" id="KW-1185">Reference proteome</keyword>
<organism evidence="2 3">
    <name type="scientific">Rhizophagus irregularis</name>
    <dbReference type="NCBI Taxonomy" id="588596"/>
    <lineage>
        <taxon>Eukaryota</taxon>
        <taxon>Fungi</taxon>
        <taxon>Fungi incertae sedis</taxon>
        <taxon>Mucoromycota</taxon>
        <taxon>Glomeromycotina</taxon>
        <taxon>Glomeromycetes</taxon>
        <taxon>Glomerales</taxon>
        <taxon>Glomeraceae</taxon>
        <taxon>Rhizophagus</taxon>
    </lineage>
</organism>
<dbReference type="Proteomes" id="UP000234323">
    <property type="component" value="Unassembled WGS sequence"/>
</dbReference>
<dbReference type="AlphaFoldDB" id="A0A2I1HFD5"/>
<proteinExistence type="predicted"/>
<feature type="chain" id="PRO_5014148853" evidence="1">
    <location>
        <begin position="16"/>
        <end position="75"/>
    </location>
</feature>
<dbReference type="EMBL" id="LLXI01002598">
    <property type="protein sequence ID" value="PKY57565.1"/>
    <property type="molecule type" value="Genomic_DNA"/>
</dbReference>
<accession>A0A2I1HFD5</accession>
<comment type="caution">
    <text evidence="2">The sequence shown here is derived from an EMBL/GenBank/DDBJ whole genome shotgun (WGS) entry which is preliminary data.</text>
</comment>
<name>A0A2I1HFD5_9GLOM</name>
<protein>
    <submittedName>
        <fullName evidence="2">Uncharacterized protein</fullName>
    </submittedName>
</protein>